<proteinExistence type="inferred from homology"/>
<evidence type="ECO:0000313" key="5">
    <source>
        <dbReference type="Proteomes" id="UP001497382"/>
    </source>
</evidence>
<dbReference type="PANTHER" id="PTHR11783">
    <property type="entry name" value="SULFOTRANSFERASE SULT"/>
    <property type="match status" value="1"/>
</dbReference>
<dbReference type="EMBL" id="CAXIEN010000183">
    <property type="protein sequence ID" value="CAL1284760.1"/>
    <property type="molecule type" value="Genomic_DNA"/>
</dbReference>
<dbReference type="AlphaFoldDB" id="A0AAV2AN48"/>
<evidence type="ECO:0000256" key="1">
    <source>
        <dbReference type="ARBA" id="ARBA00005771"/>
    </source>
</evidence>
<accession>A0AAV2AN48</accession>
<comment type="similarity">
    <text evidence="1">Belongs to the sulfotransferase 1 family.</text>
</comment>
<keyword evidence="5" id="KW-1185">Reference proteome</keyword>
<dbReference type="InterPro" id="IPR027417">
    <property type="entry name" value="P-loop_NTPase"/>
</dbReference>
<dbReference type="InterPro" id="IPR000863">
    <property type="entry name" value="Sulfotransferase_dom"/>
</dbReference>
<evidence type="ECO:0000313" key="4">
    <source>
        <dbReference type="EMBL" id="CAL1284760.1"/>
    </source>
</evidence>
<sequence length="329" mass="38535">MSKKPFYEEIDGMFTPPNFVPEVFREAPMSFKLEPEDVIVATYPKCGTTLTQQIVAVILRKGKPFLTAEEYFGSLPFLEAATMEELSALEKPRCIKTHLPFDRIKFSSEAKYIYVARHPEDCVVSFYHHTRFFPIYHFTDGSFDDYFELFIKGEVDWNDYFDNLLSWYEHRNEPNILFLTYEKMLANPRDACLQIARFLGEDHYNGLVDNDEKILKKVMEYSSLEFMKKTVNRFWSEQFTKKPSGNVLPRSPVIKKYIEVMKQAAELGHVHHGDFIRKGVVGEGKIQLSEDQLQKLNKRILEKTSHSDVMNLWKTDAQNRLKMSDFCKT</sequence>
<dbReference type="Proteomes" id="UP001497382">
    <property type="component" value="Unassembled WGS sequence"/>
</dbReference>
<dbReference type="SUPFAM" id="SSF52540">
    <property type="entry name" value="P-loop containing nucleoside triphosphate hydrolases"/>
    <property type="match status" value="1"/>
</dbReference>
<dbReference type="Pfam" id="PF00685">
    <property type="entry name" value="Sulfotransfer_1"/>
    <property type="match status" value="1"/>
</dbReference>
<evidence type="ECO:0000256" key="2">
    <source>
        <dbReference type="ARBA" id="ARBA00022679"/>
    </source>
</evidence>
<name>A0AAV2AN48_9ARAC</name>
<dbReference type="GO" id="GO:0008146">
    <property type="term" value="F:sulfotransferase activity"/>
    <property type="evidence" value="ECO:0007669"/>
    <property type="project" value="InterPro"/>
</dbReference>
<evidence type="ECO:0000259" key="3">
    <source>
        <dbReference type="Pfam" id="PF00685"/>
    </source>
</evidence>
<dbReference type="Gene3D" id="3.40.50.300">
    <property type="entry name" value="P-loop containing nucleotide triphosphate hydrolases"/>
    <property type="match status" value="1"/>
</dbReference>
<comment type="caution">
    <text evidence="4">The sequence shown here is derived from an EMBL/GenBank/DDBJ whole genome shotgun (WGS) entry which is preliminary data.</text>
</comment>
<reference evidence="4 5" key="1">
    <citation type="submission" date="2024-04" db="EMBL/GenBank/DDBJ databases">
        <authorList>
            <person name="Rising A."/>
            <person name="Reimegard J."/>
            <person name="Sonavane S."/>
            <person name="Akerstrom W."/>
            <person name="Nylinder S."/>
            <person name="Hedman E."/>
            <person name="Kallberg Y."/>
        </authorList>
    </citation>
    <scope>NUCLEOTIDE SEQUENCE [LARGE SCALE GENOMIC DNA]</scope>
</reference>
<feature type="domain" description="Sulfotransferase" evidence="3">
    <location>
        <begin position="35"/>
        <end position="305"/>
    </location>
</feature>
<keyword evidence="2" id="KW-0808">Transferase</keyword>
<protein>
    <recommendedName>
        <fullName evidence="3">Sulfotransferase domain-containing protein</fullName>
    </recommendedName>
</protein>
<gene>
    <name evidence="4" type="ORF">LARSCL_LOCUS13321</name>
</gene>
<organism evidence="4 5">
    <name type="scientific">Larinioides sclopetarius</name>
    <dbReference type="NCBI Taxonomy" id="280406"/>
    <lineage>
        <taxon>Eukaryota</taxon>
        <taxon>Metazoa</taxon>
        <taxon>Ecdysozoa</taxon>
        <taxon>Arthropoda</taxon>
        <taxon>Chelicerata</taxon>
        <taxon>Arachnida</taxon>
        <taxon>Araneae</taxon>
        <taxon>Araneomorphae</taxon>
        <taxon>Entelegynae</taxon>
        <taxon>Araneoidea</taxon>
        <taxon>Araneidae</taxon>
        <taxon>Larinioides</taxon>
    </lineage>
</organism>